<dbReference type="FunFam" id="3.10.110.10:FF:000041">
    <property type="entry name" value="Ubiquitin-conjugating enzyme E2 T"/>
    <property type="match status" value="1"/>
</dbReference>
<dbReference type="eggNOG" id="KOG0417">
    <property type="taxonomic scope" value="Eukaryota"/>
</dbReference>
<dbReference type="Proteomes" id="UP000006671">
    <property type="component" value="Unassembled WGS sequence"/>
</dbReference>
<accession>D2VUU0</accession>
<gene>
    <name evidence="8" type="ORF">NAEGRDRAFT_81299</name>
</gene>
<feature type="domain" description="UBC core" evidence="7">
    <location>
        <begin position="8"/>
        <end position="159"/>
    </location>
</feature>
<keyword evidence="4" id="KW-0833">Ubl conjugation pathway</keyword>
<dbReference type="Pfam" id="PF00179">
    <property type="entry name" value="UQ_con"/>
    <property type="match status" value="1"/>
</dbReference>
<evidence type="ECO:0000313" key="8">
    <source>
        <dbReference type="EMBL" id="EFC39319.1"/>
    </source>
</evidence>
<dbReference type="Gene3D" id="3.10.110.10">
    <property type="entry name" value="Ubiquitin Conjugating Enzyme"/>
    <property type="match status" value="1"/>
</dbReference>
<keyword evidence="2" id="KW-0808">Transferase</keyword>
<dbReference type="PANTHER" id="PTHR24067">
    <property type="entry name" value="UBIQUITIN-CONJUGATING ENZYME E2"/>
    <property type="match status" value="1"/>
</dbReference>
<proteinExistence type="predicted"/>
<evidence type="ECO:0000256" key="5">
    <source>
        <dbReference type="ARBA" id="ARBA00022840"/>
    </source>
</evidence>
<feature type="region of interest" description="Disordered" evidence="6">
    <location>
        <begin position="165"/>
        <end position="230"/>
    </location>
</feature>
<dbReference type="EC" id="2.3.2.23" evidence="1"/>
<evidence type="ECO:0000256" key="2">
    <source>
        <dbReference type="ARBA" id="ARBA00022679"/>
    </source>
</evidence>
<dbReference type="KEGG" id="ngr:NAEGRDRAFT_81299"/>
<dbReference type="InParanoid" id="D2VUU0"/>
<evidence type="ECO:0000256" key="4">
    <source>
        <dbReference type="ARBA" id="ARBA00022786"/>
    </source>
</evidence>
<dbReference type="SMART" id="SM00212">
    <property type="entry name" value="UBCc"/>
    <property type="match status" value="1"/>
</dbReference>
<evidence type="ECO:0000256" key="6">
    <source>
        <dbReference type="SAM" id="MobiDB-lite"/>
    </source>
</evidence>
<evidence type="ECO:0000313" key="9">
    <source>
        <dbReference type="Proteomes" id="UP000006671"/>
    </source>
</evidence>
<dbReference type="GO" id="GO:0005524">
    <property type="term" value="F:ATP binding"/>
    <property type="evidence" value="ECO:0007669"/>
    <property type="project" value="UniProtKB-KW"/>
</dbReference>
<dbReference type="InterPro" id="IPR050113">
    <property type="entry name" value="Ub_conjugating_enzyme"/>
</dbReference>
<reference evidence="8 9" key="1">
    <citation type="journal article" date="2010" name="Cell">
        <title>The genome of Naegleria gruberi illuminates early eukaryotic versatility.</title>
        <authorList>
            <person name="Fritz-Laylin L.K."/>
            <person name="Prochnik S.E."/>
            <person name="Ginger M.L."/>
            <person name="Dacks J.B."/>
            <person name="Carpenter M.L."/>
            <person name="Field M.C."/>
            <person name="Kuo A."/>
            <person name="Paredez A."/>
            <person name="Chapman J."/>
            <person name="Pham J."/>
            <person name="Shu S."/>
            <person name="Neupane R."/>
            <person name="Cipriano M."/>
            <person name="Mancuso J."/>
            <person name="Tu H."/>
            <person name="Salamov A."/>
            <person name="Lindquist E."/>
            <person name="Shapiro H."/>
            <person name="Lucas S."/>
            <person name="Grigoriev I.V."/>
            <person name="Cande W.Z."/>
            <person name="Fulton C."/>
            <person name="Rokhsar D.S."/>
            <person name="Dawson S.C."/>
        </authorList>
    </citation>
    <scope>NUCLEOTIDE SEQUENCE [LARGE SCALE GENOMIC DNA]</scope>
    <source>
        <strain evidence="8 9">NEG-M</strain>
    </source>
</reference>
<evidence type="ECO:0000256" key="1">
    <source>
        <dbReference type="ARBA" id="ARBA00012486"/>
    </source>
</evidence>
<dbReference type="PROSITE" id="PS50127">
    <property type="entry name" value="UBC_2"/>
    <property type="match status" value="1"/>
</dbReference>
<dbReference type="GO" id="GO:0061631">
    <property type="term" value="F:ubiquitin conjugating enzyme activity"/>
    <property type="evidence" value="ECO:0007669"/>
    <property type="project" value="UniProtKB-EC"/>
</dbReference>
<dbReference type="OrthoDB" id="9978460at2759"/>
<dbReference type="CDD" id="cd23805">
    <property type="entry name" value="UBCc_UBE2T"/>
    <property type="match status" value="1"/>
</dbReference>
<sequence length="230" mass="26045">MSTNFSQGFLVRMKGELKLLKNQPPHGIAAYPKNEDRIDILEAKIQGTQGTPYEGGEFVLEITLPNNYPHHPPNVRFITKIYHPNFDSGGRICLDLLNMPPKGAWKPSINISTLLASIKLLMDEPNGDDGLMADITEQFRNNRQLFEKIAKEWTKKYAITSFVTTDSSEQTKEEENNAKPPVESNDKSSEKEKKVRKINDSSSSDDDDSSSSSEDEEEGLFHKKMKKRKL</sequence>
<dbReference type="VEuPathDB" id="AmoebaDB:NAEGRDRAFT_81299"/>
<dbReference type="InterPro" id="IPR000608">
    <property type="entry name" value="UBC"/>
</dbReference>
<dbReference type="InterPro" id="IPR016135">
    <property type="entry name" value="UBQ-conjugating_enzyme/RWD"/>
</dbReference>
<dbReference type="SUPFAM" id="SSF54495">
    <property type="entry name" value="UBC-like"/>
    <property type="match status" value="1"/>
</dbReference>
<dbReference type="AlphaFoldDB" id="D2VUU0"/>
<protein>
    <recommendedName>
        <fullName evidence="1">E2 ubiquitin-conjugating enzyme</fullName>
        <ecNumber evidence="1">2.3.2.23</ecNumber>
    </recommendedName>
</protein>
<keyword evidence="3" id="KW-0547">Nucleotide-binding</keyword>
<dbReference type="GeneID" id="8853519"/>
<name>D2VUU0_NAEGR</name>
<dbReference type="STRING" id="5762.D2VUU0"/>
<keyword evidence="9" id="KW-1185">Reference proteome</keyword>
<feature type="compositionally biased region" description="Basic and acidic residues" evidence="6">
    <location>
        <begin position="184"/>
        <end position="199"/>
    </location>
</feature>
<feature type="compositionally biased region" description="Acidic residues" evidence="6">
    <location>
        <begin position="203"/>
        <end position="218"/>
    </location>
</feature>
<evidence type="ECO:0000259" key="7">
    <source>
        <dbReference type="PROSITE" id="PS50127"/>
    </source>
</evidence>
<dbReference type="EMBL" id="GG738900">
    <property type="protein sequence ID" value="EFC39319.1"/>
    <property type="molecule type" value="Genomic_DNA"/>
</dbReference>
<keyword evidence="5" id="KW-0067">ATP-binding</keyword>
<organism evidence="9">
    <name type="scientific">Naegleria gruberi</name>
    <name type="common">Amoeba</name>
    <dbReference type="NCBI Taxonomy" id="5762"/>
    <lineage>
        <taxon>Eukaryota</taxon>
        <taxon>Discoba</taxon>
        <taxon>Heterolobosea</taxon>
        <taxon>Tetramitia</taxon>
        <taxon>Eutetramitia</taxon>
        <taxon>Vahlkampfiidae</taxon>
        <taxon>Naegleria</taxon>
    </lineage>
</organism>
<evidence type="ECO:0000256" key="3">
    <source>
        <dbReference type="ARBA" id="ARBA00022741"/>
    </source>
</evidence>
<dbReference type="RefSeq" id="XP_002672063.1">
    <property type="nucleotide sequence ID" value="XM_002672017.1"/>
</dbReference>
<dbReference type="OMA" id="GVEKKFC"/>